<organism evidence="2 3">
    <name type="scientific">Linnemannia elongata AG-77</name>
    <dbReference type="NCBI Taxonomy" id="1314771"/>
    <lineage>
        <taxon>Eukaryota</taxon>
        <taxon>Fungi</taxon>
        <taxon>Fungi incertae sedis</taxon>
        <taxon>Mucoromycota</taxon>
        <taxon>Mortierellomycotina</taxon>
        <taxon>Mortierellomycetes</taxon>
        <taxon>Mortierellales</taxon>
        <taxon>Mortierellaceae</taxon>
        <taxon>Linnemannia</taxon>
    </lineage>
</organism>
<protein>
    <submittedName>
        <fullName evidence="2">Uncharacterized protein</fullName>
    </submittedName>
</protein>
<feature type="compositionally biased region" description="Polar residues" evidence="1">
    <location>
        <begin position="562"/>
        <end position="579"/>
    </location>
</feature>
<evidence type="ECO:0000256" key="1">
    <source>
        <dbReference type="SAM" id="MobiDB-lite"/>
    </source>
</evidence>
<keyword evidence="3" id="KW-1185">Reference proteome</keyword>
<evidence type="ECO:0000313" key="2">
    <source>
        <dbReference type="EMBL" id="OAQ32878.1"/>
    </source>
</evidence>
<gene>
    <name evidence="2" type="ORF">K457DRAFT_29721</name>
</gene>
<feature type="region of interest" description="Disordered" evidence="1">
    <location>
        <begin position="125"/>
        <end position="193"/>
    </location>
</feature>
<dbReference type="OrthoDB" id="2440016at2759"/>
<dbReference type="Proteomes" id="UP000078512">
    <property type="component" value="Unassembled WGS sequence"/>
</dbReference>
<dbReference type="EMBL" id="KV442023">
    <property type="protein sequence ID" value="OAQ32878.1"/>
    <property type="molecule type" value="Genomic_DNA"/>
</dbReference>
<accession>A0A197K6T2</accession>
<dbReference type="AlphaFoldDB" id="A0A197K6T2"/>
<name>A0A197K6T2_9FUNG</name>
<evidence type="ECO:0000313" key="3">
    <source>
        <dbReference type="Proteomes" id="UP000078512"/>
    </source>
</evidence>
<proteinExistence type="predicted"/>
<feature type="compositionally biased region" description="Low complexity" evidence="1">
    <location>
        <begin position="161"/>
        <end position="175"/>
    </location>
</feature>
<feature type="compositionally biased region" description="Basic and acidic residues" evidence="1">
    <location>
        <begin position="546"/>
        <end position="559"/>
    </location>
</feature>
<feature type="region of interest" description="Disordered" evidence="1">
    <location>
        <begin position="537"/>
        <end position="579"/>
    </location>
</feature>
<reference evidence="2 3" key="1">
    <citation type="submission" date="2016-05" db="EMBL/GenBank/DDBJ databases">
        <title>Genome sequencing reveals origins of a unique bacterial endosymbiosis in the earliest lineages of terrestrial Fungi.</title>
        <authorList>
            <consortium name="DOE Joint Genome Institute"/>
            <person name="Uehling J."/>
            <person name="Gryganskyi A."/>
            <person name="Hameed K."/>
            <person name="Tschaplinski T."/>
            <person name="Misztal P."/>
            <person name="Wu S."/>
            <person name="Desiro A."/>
            <person name="Vande Pol N."/>
            <person name="Du Z.-Y."/>
            <person name="Zienkiewicz A."/>
            <person name="Zienkiewicz K."/>
            <person name="Morin E."/>
            <person name="Tisserant E."/>
            <person name="Splivallo R."/>
            <person name="Hainaut M."/>
            <person name="Henrissat B."/>
            <person name="Ohm R."/>
            <person name="Kuo A."/>
            <person name="Yan J."/>
            <person name="Lipzen A."/>
            <person name="Nolan M."/>
            <person name="Labutti K."/>
            <person name="Barry K."/>
            <person name="Goldstein A."/>
            <person name="Labbe J."/>
            <person name="Schadt C."/>
            <person name="Tuskan G."/>
            <person name="Grigoriev I."/>
            <person name="Martin F."/>
            <person name="Vilgalys R."/>
            <person name="Bonito G."/>
        </authorList>
    </citation>
    <scope>NUCLEOTIDE SEQUENCE [LARGE SCALE GENOMIC DNA]</scope>
    <source>
        <strain evidence="2 3">AG-77</strain>
    </source>
</reference>
<sequence length="601" mass="67525">MICKDWIEAQGFQTRHGANYFSSLKNIRDANPEDYFLARDISIESRTNLTREWQRWIHLFKSSGVQCLVDLSLSFHNNSKLINLTSAADNAIQRLLVKSRSLQLLATSVEQLQGSDRQLTLLLNQNSNKHGSEGNRKRHHDRITEKETKKPILKTSEDSETSTTSHPVESSSTSSRKPITPVGTHSKESSLEASSIDLDDRWSHLLLATVNKLRGQDTVGLDNIPTDGLSDLEVEIFSNSRSLIEQAELSTEDSKDLMVGMSGILDTRTWICEEAPSTLEHKLRAENKELDQLLFQLRKCLQLGIQMLVLKGEVMIGEIAKATIEGEDRPNITPMLRCIVHLATLIEYGNLPSSESEVVALWKFLLETLSCGQLKFSSGEKICRATQVAQRLLFLKFGVTGETENGRRVDLLLKEGDLEILNTEAKSAEEGGLCEIQYKKNVRINHTIHREASRKGIELPTMLPLDIRGMSAMICGLKRSQGVLVAGAADSRIIRLPSDKEQMSEFLSGPSPILLCNYVEMLIAYQKNIREQRQKLNETTATTRHIANERRQDQKEKRSVTAAANQESTRHTSPPRKTTLQLGELTILTPKKSRKRIKAVN</sequence>